<reference evidence="1" key="1">
    <citation type="submission" date="2023-11" db="EMBL/GenBank/DDBJ databases">
        <authorList>
            <person name="Poullet M."/>
        </authorList>
    </citation>
    <scope>NUCLEOTIDE SEQUENCE</scope>
    <source>
        <strain evidence="1">E1834</strain>
    </source>
</reference>
<name>A0ACB0ZK09_MELEN</name>
<proteinExistence type="predicted"/>
<accession>A0ACB0ZK09</accession>
<comment type="caution">
    <text evidence="1">The sequence shown here is derived from an EMBL/GenBank/DDBJ whole genome shotgun (WGS) entry which is preliminary data.</text>
</comment>
<gene>
    <name evidence="1" type="ORF">MENTE1834_LOCUS25782</name>
</gene>
<protein>
    <submittedName>
        <fullName evidence="1">Uncharacterized protein</fullName>
    </submittedName>
</protein>
<sequence length="805" mass="95613">MCNRKLDFPLDERGWQINEKIEVGNVGRRSDALIKKEKGGSVWIDLFTFSGVPMVSASTITSKNNEKKVIEKEEEEDEIINEQKRKKNKRRTNKLDDDEEIREGSVHEDENEEQEKVNSKKRQRRRRKYDREVKEENEENIDEGNDEESYEKVEGGEQDNEIEKGTNNDEEIEEEKEEEVTKEEKENDGEEVDEENEEEGDEGKDEGDEEDKDETGDEEDNEGNVGEDRKENEEDEDDNNDKDDNEEFDSTLSIADKKRMCRYRLSCYADKGIKIPGKYGGKEQKQENGEYIPSGKRTLGGTKLKIVDVEKKATLKDAAKLAVKKVRQQEAEGEVLREKYVYDGERVLADFWAELERKNRCKYRRSCYLSGKLPKIKQSEILQWLGSFGSSGFWKGEREEENDEEKRDEEEVKFENLNEYERKLFCRYRNSCYKNGIKPKINNNSITTFGIKEWNFNNLIKDLKEWWGVGMEGKQEIDKEEGKQTKLECKYRKSCYSSGKLPEELRIDKNEEKQTITKILEGKKVPTSVKELKLFCKYRKSCYVANAAIQQTEIIEKEKQNKNITVEEKKLIIKKSMKNSSPPKEEKKNKKLPKNSSKRKIKIEEVKEDEEENKKEKIKKDCFVDKKRIKETISPQEGCKFIERRKEEENLEGNLEEENEEVKKRKMKKYIVNEEINEIKEEEREVEEEGEVEEEKKVEDEEEEELKKEEEEGEEEKETKNKIRKNKKYNIEAKENLVEEKKQWKRRKSLNEDKPLFDWRILSNLLLTGSKEPREFEIEEWEKMSEKERLFRCRQVLKLLIFFKF</sequence>
<dbReference type="EMBL" id="CAVMJV010000036">
    <property type="protein sequence ID" value="CAK5078712.1"/>
    <property type="molecule type" value="Genomic_DNA"/>
</dbReference>
<evidence type="ECO:0000313" key="1">
    <source>
        <dbReference type="EMBL" id="CAK5078712.1"/>
    </source>
</evidence>
<dbReference type="Proteomes" id="UP001497535">
    <property type="component" value="Unassembled WGS sequence"/>
</dbReference>
<organism evidence="1 2">
    <name type="scientific">Meloidogyne enterolobii</name>
    <name type="common">Root-knot nematode worm</name>
    <name type="synonym">Meloidogyne mayaguensis</name>
    <dbReference type="NCBI Taxonomy" id="390850"/>
    <lineage>
        <taxon>Eukaryota</taxon>
        <taxon>Metazoa</taxon>
        <taxon>Ecdysozoa</taxon>
        <taxon>Nematoda</taxon>
        <taxon>Chromadorea</taxon>
        <taxon>Rhabditida</taxon>
        <taxon>Tylenchina</taxon>
        <taxon>Tylenchomorpha</taxon>
        <taxon>Tylenchoidea</taxon>
        <taxon>Meloidogynidae</taxon>
        <taxon>Meloidogyninae</taxon>
        <taxon>Meloidogyne</taxon>
    </lineage>
</organism>
<keyword evidence="2" id="KW-1185">Reference proteome</keyword>
<evidence type="ECO:0000313" key="2">
    <source>
        <dbReference type="Proteomes" id="UP001497535"/>
    </source>
</evidence>